<reference evidence="2" key="2">
    <citation type="submission" date="2020-11" db="EMBL/GenBank/DDBJ databases">
        <authorList>
            <person name="McCartney M.A."/>
            <person name="Auch B."/>
            <person name="Kono T."/>
            <person name="Mallez S."/>
            <person name="Becker A."/>
            <person name="Gohl D.M."/>
            <person name="Silverstein K.A.T."/>
            <person name="Koren S."/>
            <person name="Bechman K.B."/>
            <person name="Herman A."/>
            <person name="Abrahante J.E."/>
            <person name="Garbe J."/>
        </authorList>
    </citation>
    <scope>NUCLEOTIDE SEQUENCE</scope>
    <source>
        <strain evidence="2">Duluth1</strain>
        <tissue evidence="2">Whole animal</tissue>
    </source>
</reference>
<protein>
    <submittedName>
        <fullName evidence="2">Uncharacterized protein</fullName>
    </submittedName>
</protein>
<evidence type="ECO:0000256" key="1">
    <source>
        <dbReference type="SAM" id="MobiDB-lite"/>
    </source>
</evidence>
<dbReference type="Proteomes" id="UP000828390">
    <property type="component" value="Unassembled WGS sequence"/>
</dbReference>
<evidence type="ECO:0000313" key="2">
    <source>
        <dbReference type="EMBL" id="KAH3866469.1"/>
    </source>
</evidence>
<sequence length="52" mass="5872">MREGKDAVLDYLKNKVAETSMTSECKLKSRKKSRPNPSGHEITDDQFMAAID</sequence>
<organism evidence="2 3">
    <name type="scientific">Dreissena polymorpha</name>
    <name type="common">Zebra mussel</name>
    <name type="synonym">Mytilus polymorpha</name>
    <dbReference type="NCBI Taxonomy" id="45954"/>
    <lineage>
        <taxon>Eukaryota</taxon>
        <taxon>Metazoa</taxon>
        <taxon>Spiralia</taxon>
        <taxon>Lophotrochozoa</taxon>
        <taxon>Mollusca</taxon>
        <taxon>Bivalvia</taxon>
        <taxon>Autobranchia</taxon>
        <taxon>Heteroconchia</taxon>
        <taxon>Euheterodonta</taxon>
        <taxon>Imparidentia</taxon>
        <taxon>Neoheterodontei</taxon>
        <taxon>Myida</taxon>
        <taxon>Dreissenoidea</taxon>
        <taxon>Dreissenidae</taxon>
        <taxon>Dreissena</taxon>
    </lineage>
</organism>
<reference evidence="2" key="1">
    <citation type="journal article" date="2019" name="bioRxiv">
        <title>The Genome of the Zebra Mussel, Dreissena polymorpha: A Resource for Invasive Species Research.</title>
        <authorList>
            <person name="McCartney M.A."/>
            <person name="Auch B."/>
            <person name="Kono T."/>
            <person name="Mallez S."/>
            <person name="Zhang Y."/>
            <person name="Obille A."/>
            <person name="Becker A."/>
            <person name="Abrahante J.E."/>
            <person name="Garbe J."/>
            <person name="Badalamenti J.P."/>
            <person name="Herman A."/>
            <person name="Mangelson H."/>
            <person name="Liachko I."/>
            <person name="Sullivan S."/>
            <person name="Sone E.D."/>
            <person name="Koren S."/>
            <person name="Silverstein K.A.T."/>
            <person name="Beckman K.B."/>
            <person name="Gohl D.M."/>
        </authorList>
    </citation>
    <scope>NUCLEOTIDE SEQUENCE</scope>
    <source>
        <strain evidence="2">Duluth1</strain>
        <tissue evidence="2">Whole animal</tissue>
    </source>
</reference>
<keyword evidence="3" id="KW-1185">Reference proteome</keyword>
<accession>A0A9D4LZ93</accession>
<feature type="region of interest" description="Disordered" evidence="1">
    <location>
        <begin position="22"/>
        <end position="52"/>
    </location>
</feature>
<name>A0A9D4LZ93_DREPO</name>
<dbReference type="EMBL" id="JAIWYP010000002">
    <property type="protein sequence ID" value="KAH3866469.1"/>
    <property type="molecule type" value="Genomic_DNA"/>
</dbReference>
<dbReference type="AlphaFoldDB" id="A0A9D4LZ93"/>
<proteinExistence type="predicted"/>
<gene>
    <name evidence="2" type="ORF">DPMN_029533</name>
</gene>
<evidence type="ECO:0000313" key="3">
    <source>
        <dbReference type="Proteomes" id="UP000828390"/>
    </source>
</evidence>
<comment type="caution">
    <text evidence="2">The sequence shown here is derived from an EMBL/GenBank/DDBJ whole genome shotgun (WGS) entry which is preliminary data.</text>
</comment>